<evidence type="ECO:0000256" key="1">
    <source>
        <dbReference type="SAM" id="MobiDB-lite"/>
    </source>
</evidence>
<comment type="caution">
    <text evidence="2">The sequence shown here is derived from an EMBL/GenBank/DDBJ whole genome shotgun (WGS) entry which is preliminary data.</text>
</comment>
<feature type="region of interest" description="Disordered" evidence="1">
    <location>
        <begin position="1"/>
        <end position="33"/>
    </location>
</feature>
<gene>
    <name evidence="2" type="ORF">BJ322DRAFT_1115476</name>
</gene>
<dbReference type="InterPro" id="IPR035979">
    <property type="entry name" value="RBD_domain_sf"/>
</dbReference>
<reference evidence="2" key="1">
    <citation type="journal article" date="2020" name="Nat. Commun.">
        <title>Large-scale genome sequencing of mycorrhizal fungi provides insights into the early evolution of symbiotic traits.</title>
        <authorList>
            <person name="Miyauchi S."/>
            <person name="Kiss E."/>
            <person name="Kuo A."/>
            <person name="Drula E."/>
            <person name="Kohler A."/>
            <person name="Sanchez-Garcia M."/>
            <person name="Morin E."/>
            <person name="Andreopoulos B."/>
            <person name="Barry K.W."/>
            <person name="Bonito G."/>
            <person name="Buee M."/>
            <person name="Carver A."/>
            <person name="Chen C."/>
            <person name="Cichocki N."/>
            <person name="Clum A."/>
            <person name="Culley D."/>
            <person name="Crous P.W."/>
            <person name="Fauchery L."/>
            <person name="Girlanda M."/>
            <person name="Hayes R.D."/>
            <person name="Keri Z."/>
            <person name="LaButti K."/>
            <person name="Lipzen A."/>
            <person name="Lombard V."/>
            <person name="Magnuson J."/>
            <person name="Maillard F."/>
            <person name="Murat C."/>
            <person name="Nolan M."/>
            <person name="Ohm R.A."/>
            <person name="Pangilinan J."/>
            <person name="Pereira M.F."/>
            <person name="Perotto S."/>
            <person name="Peter M."/>
            <person name="Pfister S."/>
            <person name="Riley R."/>
            <person name="Sitrit Y."/>
            <person name="Stielow J.B."/>
            <person name="Szollosi G."/>
            <person name="Zifcakova L."/>
            <person name="Stursova M."/>
            <person name="Spatafora J.W."/>
            <person name="Tedersoo L."/>
            <person name="Vaario L.M."/>
            <person name="Yamada A."/>
            <person name="Yan M."/>
            <person name="Wang P."/>
            <person name="Xu J."/>
            <person name="Bruns T."/>
            <person name="Baldrian P."/>
            <person name="Vilgalys R."/>
            <person name="Dunand C."/>
            <person name="Henrissat B."/>
            <person name="Grigoriev I.V."/>
            <person name="Hibbett D."/>
            <person name="Nagy L.G."/>
            <person name="Martin F.M."/>
        </authorList>
    </citation>
    <scope>NUCLEOTIDE SEQUENCE</scope>
    <source>
        <strain evidence="2">UH-Tt-Lm1</strain>
    </source>
</reference>
<dbReference type="EMBL" id="WIUZ02000001">
    <property type="protein sequence ID" value="KAF9792125.1"/>
    <property type="molecule type" value="Genomic_DNA"/>
</dbReference>
<dbReference type="GO" id="GO:0003676">
    <property type="term" value="F:nucleic acid binding"/>
    <property type="evidence" value="ECO:0007669"/>
    <property type="project" value="InterPro"/>
</dbReference>
<dbReference type="OrthoDB" id="5541797at2759"/>
<evidence type="ECO:0008006" key="4">
    <source>
        <dbReference type="Google" id="ProtNLM"/>
    </source>
</evidence>
<dbReference type="InterPro" id="IPR012677">
    <property type="entry name" value="Nucleotide-bd_a/b_plait_sf"/>
</dbReference>
<sequence length="226" mass="24682">MRCTRPLQQAFTGPSARSSASPPSTHIKVSGLPKTALPEDVRRLVQKRGLENVTAISMDYNRFRPTGAAYLTLSSQNSVTRNLRMLNNATMASLSLRSAAVPDPSPVARTRGSVGRQEAADKGIINGHGPNGGIAGNGKNVIVWGLPGKLPSDGLRNYLRAFRLSDENGQQSIVKIEPERLSLTSRHLVRCATPSEAYRLVRRFHMTHFSEAFYGDRYLIGARVVS</sequence>
<dbReference type="Gene3D" id="3.30.70.330">
    <property type="match status" value="1"/>
</dbReference>
<dbReference type="SUPFAM" id="SSF54928">
    <property type="entry name" value="RNA-binding domain, RBD"/>
    <property type="match status" value="1"/>
</dbReference>
<evidence type="ECO:0000313" key="3">
    <source>
        <dbReference type="Proteomes" id="UP000736335"/>
    </source>
</evidence>
<feature type="compositionally biased region" description="Polar residues" evidence="1">
    <location>
        <begin position="1"/>
        <end position="12"/>
    </location>
</feature>
<name>A0A9P6HPL8_9AGAM</name>
<organism evidence="2 3">
    <name type="scientific">Thelephora terrestris</name>
    <dbReference type="NCBI Taxonomy" id="56493"/>
    <lineage>
        <taxon>Eukaryota</taxon>
        <taxon>Fungi</taxon>
        <taxon>Dikarya</taxon>
        <taxon>Basidiomycota</taxon>
        <taxon>Agaricomycotina</taxon>
        <taxon>Agaricomycetes</taxon>
        <taxon>Thelephorales</taxon>
        <taxon>Thelephoraceae</taxon>
        <taxon>Thelephora</taxon>
    </lineage>
</organism>
<feature type="region of interest" description="Disordered" evidence="1">
    <location>
        <begin position="101"/>
        <end position="131"/>
    </location>
</feature>
<protein>
    <recommendedName>
        <fullName evidence="4">RRM domain-containing protein</fullName>
    </recommendedName>
</protein>
<dbReference type="AlphaFoldDB" id="A0A9P6HPL8"/>
<keyword evidence="3" id="KW-1185">Reference proteome</keyword>
<feature type="compositionally biased region" description="Low complexity" evidence="1">
    <location>
        <begin position="14"/>
        <end position="24"/>
    </location>
</feature>
<dbReference type="Proteomes" id="UP000736335">
    <property type="component" value="Unassembled WGS sequence"/>
</dbReference>
<reference evidence="2" key="2">
    <citation type="submission" date="2020-11" db="EMBL/GenBank/DDBJ databases">
        <authorList>
            <consortium name="DOE Joint Genome Institute"/>
            <person name="Kuo A."/>
            <person name="Miyauchi S."/>
            <person name="Kiss E."/>
            <person name="Drula E."/>
            <person name="Kohler A."/>
            <person name="Sanchez-Garcia M."/>
            <person name="Andreopoulos B."/>
            <person name="Barry K.W."/>
            <person name="Bonito G."/>
            <person name="Buee M."/>
            <person name="Carver A."/>
            <person name="Chen C."/>
            <person name="Cichocki N."/>
            <person name="Clum A."/>
            <person name="Culley D."/>
            <person name="Crous P.W."/>
            <person name="Fauchery L."/>
            <person name="Girlanda M."/>
            <person name="Hayes R."/>
            <person name="Keri Z."/>
            <person name="Labutti K."/>
            <person name="Lipzen A."/>
            <person name="Lombard V."/>
            <person name="Magnuson J."/>
            <person name="Maillard F."/>
            <person name="Morin E."/>
            <person name="Murat C."/>
            <person name="Nolan M."/>
            <person name="Ohm R."/>
            <person name="Pangilinan J."/>
            <person name="Pereira M."/>
            <person name="Perotto S."/>
            <person name="Peter M."/>
            <person name="Riley R."/>
            <person name="Sitrit Y."/>
            <person name="Stielow B."/>
            <person name="Szollosi G."/>
            <person name="Zifcakova L."/>
            <person name="Stursova M."/>
            <person name="Spatafora J.W."/>
            <person name="Tedersoo L."/>
            <person name="Vaario L.-M."/>
            <person name="Yamada A."/>
            <person name="Yan M."/>
            <person name="Wang P."/>
            <person name="Xu J."/>
            <person name="Bruns T."/>
            <person name="Baldrian P."/>
            <person name="Vilgalys R."/>
            <person name="Henrissat B."/>
            <person name="Grigoriev I.V."/>
            <person name="Hibbett D."/>
            <person name="Nagy L.G."/>
            <person name="Martin F.M."/>
        </authorList>
    </citation>
    <scope>NUCLEOTIDE SEQUENCE</scope>
    <source>
        <strain evidence="2">UH-Tt-Lm1</strain>
    </source>
</reference>
<evidence type="ECO:0000313" key="2">
    <source>
        <dbReference type="EMBL" id="KAF9792125.1"/>
    </source>
</evidence>
<accession>A0A9P6HPL8</accession>
<proteinExistence type="predicted"/>